<dbReference type="Proteomes" id="UP000033220">
    <property type="component" value="Chromosome DSM 122"/>
</dbReference>
<proteinExistence type="predicted"/>
<evidence type="ECO:0000313" key="1">
    <source>
        <dbReference type="EMBL" id="CCG07047.1"/>
    </source>
</evidence>
<name>H6SNX5_PARPM</name>
<gene>
    <name evidence="1" type="ORF">RSPPHO_00421</name>
</gene>
<dbReference type="EMBL" id="HE663493">
    <property type="protein sequence ID" value="CCG07047.1"/>
    <property type="molecule type" value="Genomic_DNA"/>
</dbReference>
<dbReference type="PATRIC" id="fig|1150469.3.peg.488"/>
<sequence length="78" mass="8735">MTARVEDLSHLPGWPRLLSPEQAAAYMALSPSSFRKHVTVKALRLGGIVRYDRLQLDRYVEALGQAGPVPDWADTLFK</sequence>
<reference evidence="1 2" key="1">
    <citation type="submission" date="2012-02" db="EMBL/GenBank/DDBJ databases">
        <title>Shotgun genome sequence of Phaeospirillum photometricum DSM 122.</title>
        <authorList>
            <person name="Duquesne K."/>
            <person name="Sturgis J."/>
        </authorList>
    </citation>
    <scope>NUCLEOTIDE SEQUENCE [LARGE SCALE GENOMIC DNA]</scope>
    <source>
        <strain evidence="2">DSM122</strain>
    </source>
</reference>
<dbReference type="HOGENOM" id="CLU_2619711_0_0_5"/>
<dbReference type="AlphaFoldDB" id="H6SNX5"/>
<dbReference type="STRING" id="1150469.RSPPHO_00421"/>
<keyword evidence="2" id="KW-1185">Reference proteome</keyword>
<protein>
    <recommendedName>
        <fullName evidence="3">Helix-turn-helix domain-containing protein</fullName>
    </recommendedName>
</protein>
<dbReference type="KEGG" id="rpm:RSPPHO_00421"/>
<evidence type="ECO:0008006" key="3">
    <source>
        <dbReference type="Google" id="ProtNLM"/>
    </source>
</evidence>
<dbReference type="OrthoDB" id="7307400at2"/>
<accession>H6SNX5</accession>
<evidence type="ECO:0000313" key="2">
    <source>
        <dbReference type="Proteomes" id="UP000033220"/>
    </source>
</evidence>
<dbReference type="RefSeq" id="WP_014413687.1">
    <property type="nucleotide sequence ID" value="NC_017059.1"/>
</dbReference>
<organism evidence="1 2">
    <name type="scientific">Pararhodospirillum photometricum DSM 122</name>
    <dbReference type="NCBI Taxonomy" id="1150469"/>
    <lineage>
        <taxon>Bacteria</taxon>
        <taxon>Pseudomonadati</taxon>
        <taxon>Pseudomonadota</taxon>
        <taxon>Alphaproteobacteria</taxon>
        <taxon>Rhodospirillales</taxon>
        <taxon>Rhodospirillaceae</taxon>
        <taxon>Pararhodospirillum</taxon>
    </lineage>
</organism>